<reference evidence="2" key="1">
    <citation type="journal article" date="2024" name="Proc. Natl. Acad. Sci. U.S.A.">
        <title>Extraordinary preservation of gene collinearity over three hundred million years revealed in homosporous lycophytes.</title>
        <authorList>
            <person name="Li C."/>
            <person name="Wickell D."/>
            <person name="Kuo L.Y."/>
            <person name="Chen X."/>
            <person name="Nie B."/>
            <person name="Liao X."/>
            <person name="Peng D."/>
            <person name="Ji J."/>
            <person name="Jenkins J."/>
            <person name="Williams M."/>
            <person name="Shu S."/>
            <person name="Plott C."/>
            <person name="Barry K."/>
            <person name="Rajasekar S."/>
            <person name="Grimwood J."/>
            <person name="Han X."/>
            <person name="Sun S."/>
            <person name="Hou Z."/>
            <person name="He W."/>
            <person name="Dai G."/>
            <person name="Sun C."/>
            <person name="Schmutz J."/>
            <person name="Leebens-Mack J.H."/>
            <person name="Li F.W."/>
            <person name="Wang L."/>
        </authorList>
    </citation>
    <scope>NUCLEOTIDE SEQUENCE [LARGE SCALE GENOMIC DNA]</scope>
    <source>
        <strain evidence="2">cv. PW_Plant_1</strain>
    </source>
</reference>
<dbReference type="EMBL" id="CM055107">
    <property type="protein sequence ID" value="KAJ7527100.1"/>
    <property type="molecule type" value="Genomic_DNA"/>
</dbReference>
<organism evidence="1 2">
    <name type="scientific">Diphasiastrum complanatum</name>
    <name type="common">Issler's clubmoss</name>
    <name type="synonym">Lycopodium complanatum</name>
    <dbReference type="NCBI Taxonomy" id="34168"/>
    <lineage>
        <taxon>Eukaryota</taxon>
        <taxon>Viridiplantae</taxon>
        <taxon>Streptophyta</taxon>
        <taxon>Embryophyta</taxon>
        <taxon>Tracheophyta</taxon>
        <taxon>Lycopodiopsida</taxon>
        <taxon>Lycopodiales</taxon>
        <taxon>Lycopodiaceae</taxon>
        <taxon>Lycopodioideae</taxon>
        <taxon>Diphasiastrum</taxon>
    </lineage>
</organism>
<comment type="caution">
    <text evidence="1">The sequence shown here is derived from an EMBL/GenBank/DDBJ whole genome shotgun (WGS) entry which is preliminary data.</text>
</comment>
<gene>
    <name evidence="1" type="ORF">O6H91_16G036900</name>
</gene>
<evidence type="ECO:0000313" key="1">
    <source>
        <dbReference type="EMBL" id="KAJ7527100.1"/>
    </source>
</evidence>
<evidence type="ECO:0000313" key="2">
    <source>
        <dbReference type="Proteomes" id="UP001162992"/>
    </source>
</evidence>
<keyword evidence="2" id="KW-1185">Reference proteome</keyword>
<name>A0ACC2BBF9_DIPCM</name>
<dbReference type="Proteomes" id="UP001162992">
    <property type="component" value="Chromosome 16"/>
</dbReference>
<sequence length="160" mass="17566">MELTKPTTSTYEGSKSNLESSLSSVSVSAIEGEPAIVINGAPPPSMCFAFDCSLDLTNTDGDSKSADATTVKDVKGAGSRHMVGETLKGQKVKKRFGRKSYMGEVTAYDPETRWYHVLYEDDDEEDLEWVELEEILLLDTHAIIKKNQGVSETQKKAKAL</sequence>
<accession>A0ACC2BBF9</accession>
<proteinExistence type="predicted"/>
<protein>
    <submittedName>
        <fullName evidence="1">Uncharacterized protein</fullName>
    </submittedName>
</protein>